<evidence type="ECO:0008006" key="2">
    <source>
        <dbReference type="Google" id="ProtNLM"/>
    </source>
</evidence>
<accession>A0A0F9J9T8</accession>
<dbReference type="EMBL" id="LAZR01010503">
    <property type="protein sequence ID" value="KKM66569.1"/>
    <property type="molecule type" value="Genomic_DNA"/>
</dbReference>
<dbReference type="Pfam" id="PF10127">
    <property type="entry name" value="RlaP"/>
    <property type="match status" value="1"/>
</dbReference>
<dbReference type="PANTHER" id="PTHR34817:SF1">
    <property type="entry name" value="NUCLEOTIDYLTRANSFERASE"/>
    <property type="match status" value="1"/>
</dbReference>
<name>A0A0F9J9T8_9ZZZZ</name>
<dbReference type="InterPro" id="IPR018775">
    <property type="entry name" value="RlaP"/>
</dbReference>
<dbReference type="PANTHER" id="PTHR34817">
    <property type="entry name" value="NUCLEOTIDYLTRANSFERASE"/>
    <property type="match status" value="1"/>
</dbReference>
<proteinExistence type="predicted"/>
<protein>
    <recommendedName>
        <fullName evidence="2">Nucleotidyltransferase</fullName>
    </recommendedName>
</protein>
<comment type="caution">
    <text evidence="1">The sequence shown here is derived from an EMBL/GenBank/DDBJ whole genome shotgun (WGS) entry which is preliminary data.</text>
</comment>
<organism evidence="1">
    <name type="scientific">marine sediment metagenome</name>
    <dbReference type="NCBI Taxonomy" id="412755"/>
    <lineage>
        <taxon>unclassified sequences</taxon>
        <taxon>metagenomes</taxon>
        <taxon>ecological metagenomes</taxon>
    </lineage>
</organism>
<dbReference type="AlphaFoldDB" id="A0A0F9J9T8"/>
<gene>
    <name evidence="1" type="ORF">LCGC14_1479910</name>
</gene>
<sequence length="352" mass="41449">MQKELVEQNTIFMTVAGSRAYGTNTPESDWDYRGVCIIPNKSLYFGTGLNKFAQMDKGFDDDRVIYDLRKFIGLAMESNPNIIELLFTDERHHIKSTKWFDMVIEHKNKFLSKNARYKFSGYAFAQLKRIKRHRGYLMNSPKKKPERSDFGLPEQKLITADNMGAFQWLIANLLKGTVDYLNMSEELREELKNINYIGAVQKGVPDYCWGEVQDLTGASDEWIASMMHEKAYINALNEWNSYQTWQRNRNKDRAEIEKKFGYDCKHAMHLVRLMRMGMEILETGKVHVFRPDREELKAIRNGAWTYSQITEYADSCEKKLESLYKTTKLRKQPDRKFLDELCVDIIEEYLKR</sequence>
<evidence type="ECO:0000313" key="1">
    <source>
        <dbReference type="EMBL" id="KKM66569.1"/>
    </source>
</evidence>
<reference evidence="1" key="1">
    <citation type="journal article" date="2015" name="Nature">
        <title>Complex archaea that bridge the gap between prokaryotes and eukaryotes.</title>
        <authorList>
            <person name="Spang A."/>
            <person name="Saw J.H."/>
            <person name="Jorgensen S.L."/>
            <person name="Zaremba-Niedzwiedzka K."/>
            <person name="Martijn J."/>
            <person name="Lind A.E."/>
            <person name="van Eijk R."/>
            <person name="Schleper C."/>
            <person name="Guy L."/>
            <person name="Ettema T.J."/>
        </authorList>
    </citation>
    <scope>NUCLEOTIDE SEQUENCE</scope>
</reference>